<dbReference type="InterPro" id="IPR005467">
    <property type="entry name" value="His_kinase_dom"/>
</dbReference>
<organism evidence="6 7">
    <name type="scientific">Solimonas fluminis</name>
    <dbReference type="NCBI Taxonomy" id="2086571"/>
    <lineage>
        <taxon>Bacteria</taxon>
        <taxon>Pseudomonadati</taxon>
        <taxon>Pseudomonadota</taxon>
        <taxon>Gammaproteobacteria</taxon>
        <taxon>Nevskiales</taxon>
        <taxon>Nevskiaceae</taxon>
        <taxon>Solimonas</taxon>
    </lineage>
</organism>
<evidence type="ECO:0000256" key="2">
    <source>
        <dbReference type="ARBA" id="ARBA00012438"/>
    </source>
</evidence>
<dbReference type="SUPFAM" id="SSF55785">
    <property type="entry name" value="PYP-like sensor domain (PAS domain)"/>
    <property type="match status" value="1"/>
</dbReference>
<dbReference type="OrthoDB" id="9815750at2"/>
<dbReference type="CDD" id="cd00082">
    <property type="entry name" value="HisKA"/>
    <property type="match status" value="1"/>
</dbReference>
<dbReference type="GO" id="GO:0000155">
    <property type="term" value="F:phosphorelay sensor kinase activity"/>
    <property type="evidence" value="ECO:0007669"/>
    <property type="project" value="InterPro"/>
</dbReference>
<dbReference type="SMART" id="SM00388">
    <property type="entry name" value="HisKA"/>
    <property type="match status" value="1"/>
</dbReference>
<evidence type="ECO:0000313" key="6">
    <source>
        <dbReference type="EMBL" id="PPE74733.1"/>
    </source>
</evidence>
<gene>
    <name evidence="6" type="ORF">C3942_08225</name>
</gene>
<keyword evidence="4" id="KW-0472">Membrane</keyword>
<feature type="domain" description="Histidine kinase" evidence="5">
    <location>
        <begin position="318"/>
        <end position="528"/>
    </location>
</feature>
<dbReference type="SMART" id="SM00387">
    <property type="entry name" value="HATPase_c"/>
    <property type="match status" value="1"/>
</dbReference>
<comment type="catalytic activity">
    <reaction evidence="1">
        <text>ATP + protein L-histidine = ADP + protein N-phospho-L-histidine.</text>
        <dbReference type="EC" id="2.7.13.3"/>
    </reaction>
</comment>
<dbReference type="InterPro" id="IPR003661">
    <property type="entry name" value="HisK_dim/P_dom"/>
</dbReference>
<dbReference type="Pfam" id="PF02518">
    <property type="entry name" value="HATPase_c"/>
    <property type="match status" value="1"/>
</dbReference>
<keyword evidence="7" id="KW-1185">Reference proteome</keyword>
<sequence>MTAESSAPRPEDWRVLSALGLYRLSLVSLLLVLHQSGFGANFFQQFHSDSFRLACYSYAILALFLLLLVVYRSPRLQVQAHVHFAGDLAMVTWLVYATGGVPEGLGVLLLTPIIGCSLILTPRMAVLQAAIATLTMFGEETIRQLQQLRFDASDYTQTGVLGLMLFAINMAANTVAQRARRSEAIAERVGSEFANLSRLNESIIEAMQTGVLVVDAGRRIRTVNAAARRLLGRSPGIGRLLSEDLPRLEQQLRLWQDNDPGALQPFSENPHGQELLLRFTRLGWGAQAPVLVLIDSAGQLREQAQQMKLAALGRLSASIAHEIRNPLSAITHAGQLLAESSEIQGENQRLLGMIQRHSGRIDKIVRDVLELSRRDDARQETLVLRDWLQRTIAVYQEGYPQSSRALDLLDVPASLQVRFDPGHLQQVLFNLWDNSFEHGAAAGGPPRVLMHAERLDNGRIYLEIADNGPGISQDLSDKVFEPFFTTHSAGTGLGLYLAREICEYNHSRLQLVPQTRGACFRILFSMEPRE</sequence>
<name>A0A2S5TIC2_9GAMM</name>
<evidence type="ECO:0000313" key="7">
    <source>
        <dbReference type="Proteomes" id="UP000238220"/>
    </source>
</evidence>
<dbReference type="RefSeq" id="WP_104229890.1">
    <property type="nucleotide sequence ID" value="NZ_PSNW01000003.1"/>
</dbReference>
<proteinExistence type="predicted"/>
<dbReference type="InterPro" id="IPR036890">
    <property type="entry name" value="HATPase_C_sf"/>
</dbReference>
<accession>A0A2S5TIC2</accession>
<dbReference type="SUPFAM" id="SSF47384">
    <property type="entry name" value="Homodimeric domain of signal transducing histidine kinase"/>
    <property type="match status" value="1"/>
</dbReference>
<dbReference type="InterPro" id="IPR000014">
    <property type="entry name" value="PAS"/>
</dbReference>
<feature type="transmembrane region" description="Helical" evidence="4">
    <location>
        <begin position="20"/>
        <end position="43"/>
    </location>
</feature>
<feature type="transmembrane region" description="Helical" evidence="4">
    <location>
        <begin position="55"/>
        <end position="73"/>
    </location>
</feature>
<dbReference type="Gene3D" id="3.30.450.20">
    <property type="entry name" value="PAS domain"/>
    <property type="match status" value="1"/>
</dbReference>
<dbReference type="InterPro" id="IPR035965">
    <property type="entry name" value="PAS-like_dom_sf"/>
</dbReference>
<dbReference type="PANTHER" id="PTHR43065">
    <property type="entry name" value="SENSOR HISTIDINE KINASE"/>
    <property type="match status" value="1"/>
</dbReference>
<dbReference type="EMBL" id="PSNW01000003">
    <property type="protein sequence ID" value="PPE74733.1"/>
    <property type="molecule type" value="Genomic_DNA"/>
</dbReference>
<dbReference type="Pfam" id="PF25323">
    <property type="entry name" value="6TM_PilS"/>
    <property type="match status" value="1"/>
</dbReference>
<dbReference type="SUPFAM" id="SSF55874">
    <property type="entry name" value="ATPase domain of HSP90 chaperone/DNA topoisomerase II/histidine kinase"/>
    <property type="match status" value="1"/>
</dbReference>
<dbReference type="Proteomes" id="UP000238220">
    <property type="component" value="Unassembled WGS sequence"/>
</dbReference>
<dbReference type="Pfam" id="PF13188">
    <property type="entry name" value="PAS_8"/>
    <property type="match status" value="1"/>
</dbReference>
<feature type="transmembrane region" description="Helical" evidence="4">
    <location>
        <begin position="93"/>
        <end position="120"/>
    </location>
</feature>
<evidence type="ECO:0000256" key="3">
    <source>
        <dbReference type="ARBA" id="ARBA00022553"/>
    </source>
</evidence>
<evidence type="ECO:0000256" key="4">
    <source>
        <dbReference type="SAM" id="Phobius"/>
    </source>
</evidence>
<dbReference type="CDD" id="cd00130">
    <property type="entry name" value="PAS"/>
    <property type="match status" value="1"/>
</dbReference>
<keyword evidence="4" id="KW-1133">Transmembrane helix</keyword>
<comment type="caution">
    <text evidence="6">The sequence shown here is derived from an EMBL/GenBank/DDBJ whole genome shotgun (WGS) entry which is preliminary data.</text>
</comment>
<dbReference type="Pfam" id="PF00512">
    <property type="entry name" value="HisKA"/>
    <property type="match status" value="1"/>
</dbReference>
<dbReference type="PANTHER" id="PTHR43065:SF52">
    <property type="entry name" value="SENSOR PROTEIN KINASE PILS"/>
    <property type="match status" value="1"/>
</dbReference>
<keyword evidence="4" id="KW-0812">Transmembrane</keyword>
<dbReference type="InterPro" id="IPR036097">
    <property type="entry name" value="HisK_dim/P_sf"/>
</dbReference>
<dbReference type="InterPro" id="IPR003594">
    <property type="entry name" value="HATPase_dom"/>
</dbReference>
<keyword evidence="3" id="KW-0597">Phosphoprotein</keyword>
<dbReference type="PRINTS" id="PR00344">
    <property type="entry name" value="BCTRLSENSOR"/>
</dbReference>
<dbReference type="Gene3D" id="3.30.565.10">
    <property type="entry name" value="Histidine kinase-like ATPase, C-terminal domain"/>
    <property type="match status" value="1"/>
</dbReference>
<dbReference type="AlphaFoldDB" id="A0A2S5TIC2"/>
<dbReference type="InterPro" id="IPR004358">
    <property type="entry name" value="Sig_transdc_His_kin-like_C"/>
</dbReference>
<evidence type="ECO:0000259" key="5">
    <source>
        <dbReference type="PROSITE" id="PS50109"/>
    </source>
</evidence>
<protein>
    <recommendedName>
        <fullName evidence="2">histidine kinase</fullName>
        <ecNumber evidence="2">2.7.13.3</ecNumber>
    </recommendedName>
</protein>
<evidence type="ECO:0000256" key="1">
    <source>
        <dbReference type="ARBA" id="ARBA00000085"/>
    </source>
</evidence>
<dbReference type="EC" id="2.7.13.3" evidence="2"/>
<reference evidence="6 7" key="1">
    <citation type="submission" date="2018-02" db="EMBL/GenBank/DDBJ databases">
        <title>Genome sequencing of Solimonas sp. HR-BB.</title>
        <authorList>
            <person name="Lee Y."/>
            <person name="Jeon C.O."/>
        </authorList>
    </citation>
    <scope>NUCLEOTIDE SEQUENCE [LARGE SCALE GENOMIC DNA]</scope>
    <source>
        <strain evidence="6 7">HR-BB</strain>
    </source>
</reference>
<dbReference type="PROSITE" id="PS50109">
    <property type="entry name" value="HIS_KIN"/>
    <property type="match status" value="1"/>
</dbReference>
<dbReference type="Gene3D" id="1.10.287.130">
    <property type="match status" value="1"/>
</dbReference>